<protein>
    <recommendedName>
        <fullName evidence="2">ATP-grasp domain-containing protein</fullName>
    </recommendedName>
</protein>
<dbReference type="InterPro" id="IPR011761">
    <property type="entry name" value="ATP-grasp"/>
</dbReference>
<dbReference type="Pfam" id="PF14398">
    <property type="entry name" value="ATPgrasp_YheCD"/>
    <property type="match status" value="2"/>
</dbReference>
<dbReference type="Gene3D" id="3.30.470.20">
    <property type="entry name" value="ATP-grasp fold, B domain"/>
    <property type="match status" value="1"/>
</dbReference>
<keyword evidence="1" id="KW-0067">ATP-binding</keyword>
<dbReference type="RefSeq" id="WP_131014782.1">
    <property type="nucleotide sequence ID" value="NZ_SIRE01000012.1"/>
</dbReference>
<gene>
    <name evidence="3" type="ORF">EYB31_18120</name>
</gene>
<dbReference type="SUPFAM" id="SSF56059">
    <property type="entry name" value="Glutathione synthetase ATP-binding domain-like"/>
    <property type="match status" value="1"/>
</dbReference>
<dbReference type="GO" id="GO:0046872">
    <property type="term" value="F:metal ion binding"/>
    <property type="evidence" value="ECO:0007669"/>
    <property type="project" value="InterPro"/>
</dbReference>
<dbReference type="EMBL" id="SIRE01000012">
    <property type="protein sequence ID" value="TBL77391.1"/>
    <property type="molecule type" value="Genomic_DNA"/>
</dbReference>
<dbReference type="AlphaFoldDB" id="A0A4Q9DQV6"/>
<dbReference type="OrthoDB" id="7869153at2"/>
<dbReference type="GO" id="GO:0005524">
    <property type="term" value="F:ATP binding"/>
    <property type="evidence" value="ECO:0007669"/>
    <property type="project" value="UniProtKB-UniRule"/>
</dbReference>
<feature type="domain" description="ATP-grasp" evidence="2">
    <location>
        <begin position="112"/>
        <end position="337"/>
    </location>
</feature>
<evidence type="ECO:0000256" key="1">
    <source>
        <dbReference type="PROSITE-ProRule" id="PRU00409"/>
    </source>
</evidence>
<evidence type="ECO:0000313" key="3">
    <source>
        <dbReference type="EMBL" id="TBL77391.1"/>
    </source>
</evidence>
<evidence type="ECO:0000259" key="2">
    <source>
        <dbReference type="PROSITE" id="PS50975"/>
    </source>
</evidence>
<name>A0A4Q9DQV6_9BACL</name>
<reference evidence="3 4" key="1">
    <citation type="submission" date="2019-02" db="EMBL/GenBank/DDBJ databases">
        <title>Paenibacillus sp. nov., isolated from surface-sterilized tissue of Thalictrum simplex L.</title>
        <authorList>
            <person name="Tuo L."/>
        </authorList>
    </citation>
    <scope>NUCLEOTIDE SEQUENCE [LARGE SCALE GENOMIC DNA]</scope>
    <source>
        <strain evidence="3 4">N2SHLJ1</strain>
    </source>
</reference>
<keyword evidence="4" id="KW-1185">Reference proteome</keyword>
<dbReference type="PROSITE" id="PS50975">
    <property type="entry name" value="ATP_GRASP"/>
    <property type="match status" value="1"/>
</dbReference>
<accession>A0A4Q9DQV6</accession>
<dbReference type="Proteomes" id="UP000293142">
    <property type="component" value="Unassembled WGS sequence"/>
</dbReference>
<sequence length="685" mass="78156">MYIGVFHPHNPFEVMTEERIQSIIAESVKQKVKLVFFNESGINLDQRTIDGSVYADGSWAKGTFPFPQSVMNIRPWGPRRRSDRELIFRKIVPFTAFLIDDKWKITKLISQSPSLSKFLVPTALLQNVDQIDELLKSHAKLVIKPVRGSRGEGVQALTHNGRLYELQRGAERIGMDRRELSEFVNNLKRQDYLIQPYIVCLTPDGEPFDFRILAQRNGEGKWVISVIYPRIGAKDTITSNVSVGGRTENLENFLMRLFPDHYLLFPQRLAEIGLEIADAINAHYAHPLNELGIDIAIDAEQRIWFYEANTCPGTLYHEKERAVQAIAYAKYVAEIASRNQASAKSGNNPKVTLGLLYSTHPSSRDLDAYADVAKAYGVQLVYFLLEDISFRAASISGFWRDGQKWIHKNYPFPDIVYNLIDQEYDEASNVLYHRSSNMLLTSSEPKGAIPSSLFFAIASRHPLLSNHLPYFLRPESPEEAKNFVDCHNPVVMKSESTLPMEDIIMIRRLPSHYAVRDGDYVHAFDEAEFLSFLELFQESNYILIQQIDSKTHDGHSLHLRVYLFKQADGTWEIIHIVPLLALVSPDPQGSLPFPVSWDWLLNREFDEMSGTEVDIHVQTLAVTMAEQLELANHHRIHELIIDVAMDRNRTIYLLGGEYDGPGETLHSYDTARLVIPYALSVLNVR</sequence>
<organism evidence="3 4">
    <name type="scientific">Paenibacillus thalictri</name>
    <dbReference type="NCBI Taxonomy" id="2527873"/>
    <lineage>
        <taxon>Bacteria</taxon>
        <taxon>Bacillati</taxon>
        <taxon>Bacillota</taxon>
        <taxon>Bacilli</taxon>
        <taxon>Bacillales</taxon>
        <taxon>Paenibacillaceae</taxon>
        <taxon>Paenibacillus</taxon>
    </lineage>
</organism>
<keyword evidence="1" id="KW-0547">Nucleotide-binding</keyword>
<evidence type="ECO:0000313" key="4">
    <source>
        <dbReference type="Proteomes" id="UP000293142"/>
    </source>
</evidence>
<proteinExistence type="predicted"/>
<dbReference type="InterPro" id="IPR026838">
    <property type="entry name" value="YheC/D"/>
</dbReference>
<comment type="caution">
    <text evidence="3">The sequence shown here is derived from an EMBL/GenBank/DDBJ whole genome shotgun (WGS) entry which is preliminary data.</text>
</comment>